<comment type="caution">
    <text evidence="1">The sequence shown here is derived from an EMBL/GenBank/DDBJ whole genome shotgun (WGS) entry which is preliminary data.</text>
</comment>
<name>A0A4Q2UNJ2_9BACT</name>
<evidence type="ECO:0000313" key="2">
    <source>
        <dbReference type="Proteomes" id="UP000290407"/>
    </source>
</evidence>
<dbReference type="EMBL" id="SBLB01000005">
    <property type="protein sequence ID" value="RYC68369.1"/>
    <property type="molecule type" value="Genomic_DNA"/>
</dbReference>
<organism evidence="1 2">
    <name type="scientific">Spirosoma sordidisoli</name>
    <dbReference type="NCBI Taxonomy" id="2502893"/>
    <lineage>
        <taxon>Bacteria</taxon>
        <taxon>Pseudomonadati</taxon>
        <taxon>Bacteroidota</taxon>
        <taxon>Cytophagia</taxon>
        <taxon>Cytophagales</taxon>
        <taxon>Cytophagaceae</taxon>
        <taxon>Spirosoma</taxon>
    </lineage>
</organism>
<accession>A0A4Q2UNJ2</accession>
<keyword evidence="2" id="KW-1185">Reference proteome</keyword>
<dbReference type="Proteomes" id="UP000290407">
    <property type="component" value="Unassembled WGS sequence"/>
</dbReference>
<sequence length="76" mass="9137">MAQYQLVEKHDIEHHNEYFEVRTTQTDNPRSLFFITNEENLEDTAASIITDHLPDAKHWTVIPHRKDRDNLMYDIQ</sequence>
<protein>
    <submittedName>
        <fullName evidence="1">Uncharacterized protein</fullName>
    </submittedName>
</protein>
<dbReference type="AlphaFoldDB" id="A0A4Q2UNJ2"/>
<proteinExistence type="predicted"/>
<gene>
    <name evidence="1" type="ORF">EQG79_18580</name>
</gene>
<dbReference type="RefSeq" id="WP_077923096.1">
    <property type="nucleotide sequence ID" value="NZ_SBLB01000005.1"/>
</dbReference>
<reference evidence="1 2" key="1">
    <citation type="submission" date="2019-01" db="EMBL/GenBank/DDBJ databases">
        <title>Spirosoma flava sp. nov., a propanil-degrading bacterium isolated from herbicide-contaminated soil.</title>
        <authorList>
            <person name="Zhang L."/>
            <person name="Jiang J.-D."/>
        </authorList>
    </citation>
    <scope>NUCLEOTIDE SEQUENCE [LARGE SCALE GENOMIC DNA]</scope>
    <source>
        <strain evidence="1 2">TY50</strain>
    </source>
</reference>
<evidence type="ECO:0000313" key="1">
    <source>
        <dbReference type="EMBL" id="RYC68369.1"/>
    </source>
</evidence>